<dbReference type="OrthoDB" id="341924at2759"/>
<dbReference type="Pfam" id="PF02291">
    <property type="entry name" value="TFIID-31kDa"/>
    <property type="match status" value="1"/>
</dbReference>
<protein>
    <submittedName>
        <fullName evidence="7">(African queen) hypothetical protein</fullName>
    </submittedName>
</protein>
<dbReference type="InterPro" id="IPR009072">
    <property type="entry name" value="Histone-fold"/>
</dbReference>
<evidence type="ECO:0000313" key="7">
    <source>
        <dbReference type="EMBL" id="CAG9565054.1"/>
    </source>
</evidence>
<evidence type="ECO:0000256" key="3">
    <source>
        <dbReference type="ARBA" id="ARBA00023015"/>
    </source>
</evidence>
<keyword evidence="5" id="KW-0539">Nucleus</keyword>
<keyword evidence="4" id="KW-0804">Transcription</keyword>
<evidence type="ECO:0000256" key="4">
    <source>
        <dbReference type="ARBA" id="ARBA00023163"/>
    </source>
</evidence>
<comment type="caution">
    <text evidence="7">The sequence shown here is derived from an EMBL/GenBank/DDBJ whole genome shotgun (WGS) entry which is preliminary data.</text>
</comment>
<proteinExistence type="inferred from homology"/>
<dbReference type="EMBL" id="CAKASE010000052">
    <property type="protein sequence ID" value="CAG9565054.1"/>
    <property type="molecule type" value="Genomic_DNA"/>
</dbReference>
<reference evidence="7" key="1">
    <citation type="submission" date="2021-09" db="EMBL/GenBank/DDBJ databases">
        <authorList>
            <person name="Martin H S."/>
        </authorList>
    </citation>
    <scope>NUCLEOTIDE SEQUENCE</scope>
</reference>
<keyword evidence="8" id="KW-1185">Reference proteome</keyword>
<dbReference type="CDD" id="cd07979">
    <property type="entry name" value="HFD_TAF9"/>
    <property type="match status" value="1"/>
</dbReference>
<evidence type="ECO:0000256" key="5">
    <source>
        <dbReference type="ARBA" id="ARBA00023242"/>
    </source>
</evidence>
<gene>
    <name evidence="7" type="ORF">DCHRY22_LOCUS5962</name>
</gene>
<feature type="region of interest" description="Disordered" evidence="6">
    <location>
        <begin position="206"/>
        <end position="238"/>
    </location>
</feature>
<evidence type="ECO:0000313" key="8">
    <source>
        <dbReference type="Proteomes" id="UP000789524"/>
    </source>
</evidence>
<accession>A0A8J2QKU7</accession>
<dbReference type="PANTHER" id="PTHR48068:SF4">
    <property type="entry name" value="TATA-BOX BINDING PROTEIN ASSOCIATED FACTOR 9"/>
    <property type="match status" value="1"/>
</dbReference>
<dbReference type="GO" id="GO:0003713">
    <property type="term" value="F:transcription coactivator activity"/>
    <property type="evidence" value="ECO:0007669"/>
    <property type="project" value="TreeGrafter"/>
</dbReference>
<organism evidence="7 8">
    <name type="scientific">Danaus chrysippus</name>
    <name type="common">African queen</name>
    <dbReference type="NCBI Taxonomy" id="151541"/>
    <lineage>
        <taxon>Eukaryota</taxon>
        <taxon>Metazoa</taxon>
        <taxon>Ecdysozoa</taxon>
        <taxon>Arthropoda</taxon>
        <taxon>Hexapoda</taxon>
        <taxon>Insecta</taxon>
        <taxon>Pterygota</taxon>
        <taxon>Neoptera</taxon>
        <taxon>Endopterygota</taxon>
        <taxon>Lepidoptera</taxon>
        <taxon>Glossata</taxon>
        <taxon>Ditrysia</taxon>
        <taxon>Papilionoidea</taxon>
        <taxon>Nymphalidae</taxon>
        <taxon>Danainae</taxon>
        <taxon>Danaini</taxon>
        <taxon>Danaina</taxon>
        <taxon>Danaus</taxon>
        <taxon>Anosia</taxon>
    </lineage>
</organism>
<dbReference type="Proteomes" id="UP000789524">
    <property type="component" value="Unassembled WGS sequence"/>
</dbReference>
<dbReference type="InterPro" id="IPR051431">
    <property type="entry name" value="TFIID_subunit_9"/>
</dbReference>
<dbReference type="Gene3D" id="1.10.20.10">
    <property type="entry name" value="Histone, subunit A"/>
    <property type="match status" value="1"/>
</dbReference>
<dbReference type="AlphaFoldDB" id="A0A8J2QKU7"/>
<comment type="similarity">
    <text evidence="2">Belongs to the TAF9 family.</text>
</comment>
<name>A0A8J2QKU7_9NEOP</name>
<dbReference type="GO" id="GO:0000124">
    <property type="term" value="C:SAGA complex"/>
    <property type="evidence" value="ECO:0007669"/>
    <property type="project" value="TreeGrafter"/>
</dbReference>
<dbReference type="GO" id="GO:0046982">
    <property type="term" value="F:protein heterodimerization activity"/>
    <property type="evidence" value="ECO:0007669"/>
    <property type="project" value="InterPro"/>
</dbReference>
<comment type="subcellular location">
    <subcellularLocation>
        <location evidence="1">Nucleus</location>
    </subcellularLocation>
</comment>
<dbReference type="GO" id="GO:0005669">
    <property type="term" value="C:transcription factor TFIID complex"/>
    <property type="evidence" value="ECO:0007669"/>
    <property type="project" value="TreeGrafter"/>
</dbReference>
<evidence type="ECO:0000256" key="6">
    <source>
        <dbReference type="SAM" id="MobiDB-lite"/>
    </source>
</evidence>
<evidence type="ECO:0000256" key="1">
    <source>
        <dbReference type="ARBA" id="ARBA00004123"/>
    </source>
</evidence>
<dbReference type="PANTHER" id="PTHR48068">
    <property type="entry name" value="TAF9 RNA POLYMERASE II, TATA BOX-BINDING PROTEIN (TBP)-ASSOCIATED FACTOR"/>
    <property type="match status" value="1"/>
</dbReference>
<dbReference type="GO" id="GO:0051123">
    <property type="term" value="P:RNA polymerase II preinitiation complex assembly"/>
    <property type="evidence" value="ECO:0007669"/>
    <property type="project" value="TreeGrafter"/>
</dbReference>
<sequence length="238" mass="26032">MPINDKLLDELTSFPIPVTPAIPLVGAAPCNNLRFFVMFIVRKRSLGVHIQIRDLSVGGCAGFFANHAKKKNIDLDDVRLAVQMQLDKSFTSPPPREVLLELARVKNVNPLPLVKPHCGLRLPPDRYCLSSCNYRLKQATKKVVTKAAIPSAPTIKTVTTPKPPGQNVVVKRPTGAIVNVTSKPTSVPKPVLKFTSSSKVVAKPAVRVTAGPSSQGPVKMEVDEVSHKRKRDEDDYDM</sequence>
<evidence type="ECO:0000256" key="2">
    <source>
        <dbReference type="ARBA" id="ARBA00007646"/>
    </source>
</evidence>
<dbReference type="InterPro" id="IPR003162">
    <property type="entry name" value="TFIID-31"/>
</dbReference>
<dbReference type="GO" id="GO:0016251">
    <property type="term" value="F:RNA polymerase II general transcription initiation factor activity"/>
    <property type="evidence" value="ECO:0007669"/>
    <property type="project" value="TreeGrafter"/>
</dbReference>
<keyword evidence="3" id="KW-0805">Transcription regulation</keyword>